<accession>A0A640KA63</accession>
<keyword evidence="1" id="KW-0175">Coiled coil</keyword>
<sequence length="285" mass="32885">MYRERLIAFYSSYNPACLESVDEILEIFEGREEELFTVLAEKYGVRRPLDDTGSKSSALVRCGEPAYCRRSSSALESDKLKDLRKSAPCDVCGCLREALRAKTEEVTQLMLKIRTIEGRVKKTDTVHTTVCAPEPSRGSNLELTCENGGLSEKLKSCENENANLNSRNRELRKICVVLEAENEALRRQKKMDEDTLDHLRERIREHEERERQLLESVAVRSLEAGSPLHENEFEEIIRQSQRHIEAFYEKKMCGMQAEMDQFYTHASACIQEKDTIIELLKKERM</sequence>
<reference evidence="2" key="1">
    <citation type="submission" date="2019-11" db="EMBL/GenBank/DDBJ databases">
        <title>Leishmania tarentolae CDS.</title>
        <authorList>
            <person name="Goto Y."/>
            <person name="Yamagishi J."/>
        </authorList>
    </citation>
    <scope>NUCLEOTIDE SEQUENCE [LARGE SCALE GENOMIC DNA]</scope>
    <source>
        <strain evidence="2">Parrot Tar II</strain>
    </source>
</reference>
<dbReference type="AlphaFoldDB" id="A0A640KA63"/>
<keyword evidence="3" id="KW-1185">Reference proteome</keyword>
<protein>
    <submittedName>
        <fullName evidence="2">Uncharacterized protein</fullName>
    </submittedName>
</protein>
<comment type="caution">
    <text evidence="2">The sequence shown here is derived from an EMBL/GenBank/DDBJ whole genome shotgun (WGS) entry which is preliminary data.</text>
</comment>
<dbReference type="Proteomes" id="UP000419144">
    <property type="component" value="Unassembled WGS sequence"/>
</dbReference>
<evidence type="ECO:0000256" key="1">
    <source>
        <dbReference type="SAM" id="Coils"/>
    </source>
</evidence>
<evidence type="ECO:0000313" key="3">
    <source>
        <dbReference type="Proteomes" id="UP000419144"/>
    </source>
</evidence>
<dbReference type="OrthoDB" id="265801at2759"/>
<proteinExistence type="predicted"/>
<organism evidence="2 3">
    <name type="scientific">Leishmania tarentolae</name>
    <name type="common">Sauroleishmania tarentolae</name>
    <dbReference type="NCBI Taxonomy" id="5689"/>
    <lineage>
        <taxon>Eukaryota</taxon>
        <taxon>Discoba</taxon>
        <taxon>Euglenozoa</taxon>
        <taxon>Kinetoplastea</taxon>
        <taxon>Metakinetoplastina</taxon>
        <taxon>Trypanosomatida</taxon>
        <taxon>Trypanosomatidae</taxon>
        <taxon>Leishmaniinae</taxon>
        <taxon>Leishmania</taxon>
        <taxon>lizard Leishmania</taxon>
    </lineage>
</organism>
<dbReference type="VEuPathDB" id="TriTrypDB:LtaPh_1100100"/>
<name>A0A640KA63_LEITA</name>
<gene>
    <name evidence="2" type="ORF">LtaPh_1100100</name>
</gene>
<evidence type="ECO:0000313" key="2">
    <source>
        <dbReference type="EMBL" id="GET86606.1"/>
    </source>
</evidence>
<dbReference type="EMBL" id="BLBS01000013">
    <property type="protein sequence ID" value="GET86606.1"/>
    <property type="molecule type" value="Genomic_DNA"/>
</dbReference>
<feature type="coiled-coil region" evidence="1">
    <location>
        <begin position="147"/>
        <end position="216"/>
    </location>
</feature>